<reference evidence="1 2" key="1">
    <citation type="submission" date="2018-03" db="EMBL/GenBank/DDBJ databases">
        <authorList>
            <person name="Keele B.F."/>
        </authorList>
    </citation>
    <scope>NUCLEOTIDE SEQUENCE [LARGE SCALE GENOMIC DNA]</scope>
    <source>
        <strain evidence="1 2">IB-3</strain>
    </source>
</reference>
<dbReference type="Proteomes" id="UP000244867">
    <property type="component" value="Unassembled WGS sequence"/>
</dbReference>
<evidence type="ECO:0000313" key="1">
    <source>
        <dbReference type="EMBL" id="PUA79863.1"/>
    </source>
</evidence>
<dbReference type="OrthoDB" id="3808368at2"/>
<keyword evidence="2" id="KW-1185">Reference proteome</keyword>
<protein>
    <submittedName>
        <fullName evidence="1">Uncharacterized protein</fullName>
    </submittedName>
</protein>
<dbReference type="AlphaFoldDB" id="A0A2R7YU77"/>
<comment type="caution">
    <text evidence="1">The sequence shown here is derived from an EMBL/GenBank/DDBJ whole genome shotgun (WGS) entry which is preliminary data.</text>
</comment>
<proteinExistence type="predicted"/>
<sequence>MAKHLLFLHIGPEVVEVDAEVRERLAAVGVRTPDVTQDDLHRADLEIRRAHKAAGVRRKDVEGAWAKICRRTFKLRSDTFASMPGFVDAAPEQAALAMDGLAGLKVHLVVTPAAHAQLPVAWTRMVKPARVHAVEPGLTSAGFADELARIALSEERSRLDKALLKRALRRKQVEKELAA</sequence>
<name>A0A2R7YU77_9ACTN</name>
<evidence type="ECO:0000313" key="2">
    <source>
        <dbReference type="Proteomes" id="UP000244867"/>
    </source>
</evidence>
<dbReference type="RefSeq" id="WP_108345728.1">
    <property type="nucleotide sequence ID" value="NZ_PYXZ01000008.1"/>
</dbReference>
<organism evidence="1 2">
    <name type="scientific">Nocardioides currus</name>
    <dbReference type="NCBI Taxonomy" id="2133958"/>
    <lineage>
        <taxon>Bacteria</taxon>
        <taxon>Bacillati</taxon>
        <taxon>Actinomycetota</taxon>
        <taxon>Actinomycetes</taxon>
        <taxon>Propionibacteriales</taxon>
        <taxon>Nocardioidaceae</taxon>
        <taxon>Nocardioides</taxon>
    </lineage>
</organism>
<gene>
    <name evidence="1" type="ORF">C7S10_17545</name>
</gene>
<accession>A0A2R7YU77</accession>
<dbReference type="EMBL" id="PYXZ01000008">
    <property type="protein sequence ID" value="PUA79863.1"/>
    <property type="molecule type" value="Genomic_DNA"/>
</dbReference>